<keyword evidence="3" id="KW-1185">Reference proteome</keyword>
<dbReference type="AlphaFoldDB" id="A0A6C2YPV6"/>
<evidence type="ECO:0000313" key="3">
    <source>
        <dbReference type="Proteomes" id="UP000464378"/>
    </source>
</evidence>
<dbReference type="EMBL" id="LR593887">
    <property type="protein sequence ID" value="VTS03252.1"/>
    <property type="molecule type" value="Genomic_DNA"/>
</dbReference>
<dbReference type="Proteomes" id="UP000464378">
    <property type="component" value="Chromosome"/>
</dbReference>
<organism evidence="2">
    <name type="scientific">Tuwongella immobilis</name>
    <dbReference type="NCBI Taxonomy" id="692036"/>
    <lineage>
        <taxon>Bacteria</taxon>
        <taxon>Pseudomonadati</taxon>
        <taxon>Planctomycetota</taxon>
        <taxon>Planctomycetia</taxon>
        <taxon>Gemmatales</taxon>
        <taxon>Gemmataceae</taxon>
        <taxon>Tuwongella</taxon>
    </lineage>
</organism>
<evidence type="ECO:0000256" key="1">
    <source>
        <dbReference type="SAM" id="Phobius"/>
    </source>
</evidence>
<dbReference type="RefSeq" id="WP_162658166.1">
    <property type="nucleotide sequence ID" value="NZ_LR593887.1"/>
</dbReference>
<sequence length="53" mass="5531">MFNFDRKRLTDLAWAAIAAVLASLGIHVSLTPTSVPVSTVSEAKSCPCAPTGE</sequence>
<feature type="transmembrane region" description="Helical" evidence="1">
    <location>
        <begin position="12"/>
        <end position="30"/>
    </location>
</feature>
<evidence type="ECO:0000313" key="2">
    <source>
        <dbReference type="EMBL" id="VIP03055.1"/>
    </source>
</evidence>
<gene>
    <name evidence="2" type="ORF">GMBLW1_09050</name>
</gene>
<dbReference type="InParanoid" id="A0A6C2YPV6"/>
<keyword evidence="1" id="KW-0472">Membrane</keyword>
<accession>A0A6C2YPV6</accession>
<dbReference type="EMBL" id="LR586016">
    <property type="protein sequence ID" value="VIP03055.1"/>
    <property type="molecule type" value="Genomic_DNA"/>
</dbReference>
<reference evidence="2" key="1">
    <citation type="submission" date="2019-04" db="EMBL/GenBank/DDBJ databases">
        <authorList>
            <consortium name="Science for Life Laboratories"/>
        </authorList>
    </citation>
    <scope>NUCLEOTIDE SEQUENCE</scope>
    <source>
        <strain evidence="2">MBLW1</strain>
    </source>
</reference>
<keyword evidence="1" id="KW-0812">Transmembrane</keyword>
<name>A0A6C2YPV6_9BACT</name>
<keyword evidence="1" id="KW-1133">Transmembrane helix</keyword>
<dbReference type="KEGG" id="tim:GMBLW1_09050"/>
<protein>
    <submittedName>
        <fullName evidence="2">Uncharacterized protein</fullName>
    </submittedName>
</protein>
<proteinExistence type="predicted"/>